<dbReference type="EMBL" id="DF977492">
    <property type="protein sequence ID" value="GAP90823.1"/>
    <property type="molecule type" value="Genomic_DNA"/>
</dbReference>
<dbReference type="Proteomes" id="UP000054516">
    <property type="component" value="Unassembled WGS sequence"/>
</dbReference>
<reference evidence="1" key="1">
    <citation type="submission" date="2016-03" db="EMBL/GenBank/DDBJ databases">
        <title>Draft genome sequence of Rosellinia necatrix.</title>
        <authorList>
            <person name="Kanematsu S."/>
        </authorList>
    </citation>
    <scope>NUCLEOTIDE SEQUENCE [LARGE SCALE GENOMIC DNA]</scope>
    <source>
        <strain evidence="1">W97</strain>
    </source>
</reference>
<sequence length="157" mass="17267">MSRGSLRSTIEGTWHALPPRIRPPDLYTPHSKRTTYEFWLAWLYQSRYGGRLISASTSAPIITHANGHRGGAPVARPGLSWLGKPMRYSDSGGIAYGMQGVCVSQRADIALVLKTAMDGGRGGTCRPFWITRQSYMALLGGAGCIFLQHTSTSRRKR</sequence>
<organism evidence="1">
    <name type="scientific">Rosellinia necatrix</name>
    <name type="common">White root-rot fungus</name>
    <dbReference type="NCBI Taxonomy" id="77044"/>
    <lineage>
        <taxon>Eukaryota</taxon>
        <taxon>Fungi</taxon>
        <taxon>Dikarya</taxon>
        <taxon>Ascomycota</taxon>
        <taxon>Pezizomycotina</taxon>
        <taxon>Sordariomycetes</taxon>
        <taxon>Xylariomycetidae</taxon>
        <taxon>Xylariales</taxon>
        <taxon>Xylariaceae</taxon>
        <taxon>Rosellinia</taxon>
    </lineage>
</organism>
<accession>A0A1W2TQU3</accession>
<proteinExistence type="predicted"/>
<gene>
    <name evidence="1" type="ORF">SAMD00023353_4700880</name>
</gene>
<evidence type="ECO:0000313" key="1">
    <source>
        <dbReference type="EMBL" id="GAP90823.1"/>
    </source>
</evidence>
<protein>
    <submittedName>
        <fullName evidence="1">Uncharacterized protein</fullName>
    </submittedName>
</protein>
<name>A0A1W2TQU3_ROSNE</name>
<evidence type="ECO:0000313" key="2">
    <source>
        <dbReference type="Proteomes" id="UP000054516"/>
    </source>
</evidence>
<keyword evidence="2" id="KW-1185">Reference proteome</keyword>
<dbReference type="AlphaFoldDB" id="A0A1W2TQU3"/>